<name>A6I2M9_RAT</name>
<protein>
    <submittedName>
        <fullName evidence="1">RCG25125</fullName>
    </submittedName>
</protein>
<evidence type="ECO:0000313" key="2">
    <source>
        <dbReference type="Proteomes" id="UP000234681"/>
    </source>
</evidence>
<sequence>MMTQNGSHHIRKSVAALVQTLCQSQVTLGVCGHSQ</sequence>
<gene>
    <name evidence="1" type="ORF">rCG_25125</name>
</gene>
<reference evidence="1 2" key="1">
    <citation type="submission" date="2005-09" db="EMBL/GenBank/DDBJ databases">
        <authorList>
            <person name="Mural R.J."/>
            <person name="Li P.W."/>
            <person name="Adams M.D."/>
            <person name="Amanatides P.G."/>
            <person name="Baden-Tillson H."/>
            <person name="Barnstead M."/>
            <person name="Chin S.H."/>
            <person name="Dew I."/>
            <person name="Evans C.A."/>
            <person name="Ferriera S."/>
            <person name="Flanigan M."/>
            <person name="Fosler C."/>
            <person name="Glodek A."/>
            <person name="Gu Z."/>
            <person name="Holt R.A."/>
            <person name="Jennings D."/>
            <person name="Kraft C.L."/>
            <person name="Lu F."/>
            <person name="Nguyen T."/>
            <person name="Nusskern D.R."/>
            <person name="Pfannkoch C.M."/>
            <person name="Sitter C."/>
            <person name="Sutton G.G."/>
            <person name="Venter J.C."/>
            <person name="Wang Z."/>
            <person name="Woodage T."/>
            <person name="Zheng X.H."/>
            <person name="Zhong F."/>
        </authorList>
    </citation>
    <scope>NUCLEOTIDE SEQUENCE [LARGE SCALE GENOMIC DNA]</scope>
    <source>
        <strain>BN</strain>
        <strain evidence="2">Sprague-Dawley</strain>
    </source>
</reference>
<accession>A6I2M9</accession>
<evidence type="ECO:0000313" key="1">
    <source>
        <dbReference type="EMBL" id="EDL77348.1"/>
    </source>
</evidence>
<dbReference type="AlphaFoldDB" id="A6I2M9"/>
<dbReference type="EMBL" id="CH473954">
    <property type="protein sequence ID" value="EDL77348.1"/>
    <property type="molecule type" value="Genomic_DNA"/>
</dbReference>
<proteinExistence type="predicted"/>
<dbReference type="Proteomes" id="UP000234681">
    <property type="component" value="Chromosome 8"/>
</dbReference>
<organism evidence="1 2">
    <name type="scientific">Rattus norvegicus</name>
    <name type="common">Rat</name>
    <dbReference type="NCBI Taxonomy" id="10116"/>
    <lineage>
        <taxon>Eukaryota</taxon>
        <taxon>Metazoa</taxon>
        <taxon>Chordata</taxon>
        <taxon>Craniata</taxon>
        <taxon>Vertebrata</taxon>
        <taxon>Euteleostomi</taxon>
        <taxon>Mammalia</taxon>
        <taxon>Eutheria</taxon>
        <taxon>Euarchontoglires</taxon>
        <taxon>Glires</taxon>
        <taxon>Rodentia</taxon>
        <taxon>Myomorpha</taxon>
        <taxon>Muroidea</taxon>
        <taxon>Muridae</taxon>
        <taxon>Murinae</taxon>
        <taxon>Rattus</taxon>
    </lineage>
</organism>